<dbReference type="GO" id="GO:0005654">
    <property type="term" value="C:nucleoplasm"/>
    <property type="evidence" value="ECO:0007669"/>
    <property type="project" value="UniProtKB-SubCell"/>
</dbReference>
<feature type="compositionally biased region" description="Low complexity" evidence="7">
    <location>
        <begin position="97"/>
        <end position="108"/>
    </location>
</feature>
<comment type="caution">
    <text evidence="8">The sequence shown here is derived from an EMBL/GenBank/DDBJ whole genome shotgun (WGS) entry which is preliminary data.</text>
</comment>
<feature type="region of interest" description="Disordered" evidence="7">
    <location>
        <begin position="1"/>
        <end position="22"/>
    </location>
</feature>
<evidence type="ECO:0000256" key="7">
    <source>
        <dbReference type="SAM" id="MobiDB-lite"/>
    </source>
</evidence>
<feature type="compositionally biased region" description="Basic and acidic residues" evidence="7">
    <location>
        <begin position="37"/>
        <end position="48"/>
    </location>
</feature>
<evidence type="ECO:0000256" key="1">
    <source>
        <dbReference type="ARBA" id="ARBA00008838"/>
    </source>
</evidence>
<dbReference type="GO" id="GO:0006364">
    <property type="term" value="P:rRNA processing"/>
    <property type="evidence" value="ECO:0007669"/>
    <property type="project" value="TreeGrafter"/>
</dbReference>
<keyword evidence="6" id="KW-0175">Coiled coil</keyword>
<feature type="region of interest" description="Disordered" evidence="7">
    <location>
        <begin position="37"/>
        <end position="122"/>
    </location>
</feature>
<dbReference type="GO" id="GO:0008097">
    <property type="term" value="F:5S rRNA binding"/>
    <property type="evidence" value="ECO:0007669"/>
    <property type="project" value="TreeGrafter"/>
</dbReference>
<organism evidence="8 9">
    <name type="scientific">Cylicocyclus nassatus</name>
    <name type="common">Nematode worm</name>
    <dbReference type="NCBI Taxonomy" id="53992"/>
    <lineage>
        <taxon>Eukaryota</taxon>
        <taxon>Metazoa</taxon>
        <taxon>Ecdysozoa</taxon>
        <taxon>Nematoda</taxon>
        <taxon>Chromadorea</taxon>
        <taxon>Rhabditida</taxon>
        <taxon>Rhabditina</taxon>
        <taxon>Rhabditomorpha</taxon>
        <taxon>Strongyloidea</taxon>
        <taxon>Strongylidae</taxon>
        <taxon>Cylicocyclus</taxon>
    </lineage>
</organism>
<dbReference type="EMBL" id="CATQJL010000001">
    <property type="protein sequence ID" value="CAJ0591435.1"/>
    <property type="molecule type" value="Genomic_DNA"/>
</dbReference>
<dbReference type="Proteomes" id="UP001176961">
    <property type="component" value="Unassembled WGS sequence"/>
</dbReference>
<comment type="similarity">
    <text evidence="1 5">Belongs to the NOP53 family.</text>
</comment>
<evidence type="ECO:0000256" key="2">
    <source>
        <dbReference type="ARBA" id="ARBA00018339"/>
    </source>
</evidence>
<feature type="compositionally biased region" description="Basic and acidic residues" evidence="7">
    <location>
        <begin position="110"/>
        <end position="122"/>
    </location>
</feature>
<keyword evidence="3 5" id="KW-0690">Ribosome biogenesis</keyword>
<feature type="region of interest" description="Disordered" evidence="7">
    <location>
        <begin position="229"/>
        <end position="265"/>
    </location>
</feature>
<dbReference type="AlphaFoldDB" id="A0AA36DR47"/>
<feature type="coiled-coil region" evidence="6">
    <location>
        <begin position="272"/>
        <end position="328"/>
    </location>
</feature>
<dbReference type="InterPro" id="IPR011687">
    <property type="entry name" value="Nop53/GLTSCR2"/>
</dbReference>
<feature type="compositionally biased region" description="Basic and acidic residues" evidence="7">
    <location>
        <begin position="239"/>
        <end position="254"/>
    </location>
</feature>
<keyword evidence="9" id="KW-1185">Reference proteome</keyword>
<evidence type="ECO:0000313" key="8">
    <source>
        <dbReference type="EMBL" id="CAJ0591435.1"/>
    </source>
</evidence>
<protein>
    <recommendedName>
        <fullName evidence="2 5">Ribosome biogenesis protein NOP53</fullName>
    </recommendedName>
</protein>
<proteinExistence type="inferred from homology"/>
<comment type="subcellular location">
    <subcellularLocation>
        <location evidence="5">Nucleus</location>
        <location evidence="5">Nucleolus</location>
    </subcellularLocation>
    <subcellularLocation>
        <location evidence="5">Nucleus</location>
        <location evidence="5">Nucleoplasm</location>
    </subcellularLocation>
</comment>
<evidence type="ECO:0000256" key="4">
    <source>
        <dbReference type="ARBA" id="ARBA00023242"/>
    </source>
</evidence>
<dbReference type="PANTHER" id="PTHR14211:SF7">
    <property type="entry name" value="RIBOSOME BIOGENESIS PROTEIN NOP53"/>
    <property type="match status" value="1"/>
</dbReference>
<dbReference type="GO" id="GO:0005730">
    <property type="term" value="C:nucleolus"/>
    <property type="evidence" value="ECO:0007669"/>
    <property type="project" value="UniProtKB-SubCell"/>
</dbReference>
<evidence type="ECO:0000256" key="5">
    <source>
        <dbReference type="PIRNR" id="PIRNR017302"/>
    </source>
</evidence>
<feature type="compositionally biased region" description="Basic and acidic residues" evidence="7">
    <location>
        <begin position="78"/>
        <end position="88"/>
    </location>
</feature>
<dbReference type="Pfam" id="PF07767">
    <property type="entry name" value="Nop53"/>
    <property type="match status" value="1"/>
</dbReference>
<name>A0AA36DR47_CYLNA</name>
<reference evidence="8" key="1">
    <citation type="submission" date="2023-07" db="EMBL/GenBank/DDBJ databases">
        <authorList>
            <consortium name="CYATHOMIX"/>
        </authorList>
    </citation>
    <scope>NUCLEOTIDE SEQUENCE</scope>
    <source>
        <strain evidence="8">N/A</strain>
    </source>
</reference>
<sequence>MVSLKSTKSKPAASRTSRHKKKYWRKGIDMNVIGKSIHDVVQRPKPADTPDGELIAIDRTPSSEVKKFTKRQQAALDKISKSISEPEKLPLPPPKCPSLKKQPKLKQPVQHKEKVQKKQDAPSYDLWDKDFEPKVDLEYKEAGEHMLLYTKRKLPHKPVTASFKPSLLDHVALPDAGTSYNPKAEDYEKYVMKIAQDETKLILEEEKIERGRKPKYESVVTYEEKSLEETEGLVIDPRYSAEDESSTKEEVSKEESEESMDTGEKVVISHLKRKTRKQKQNALKEKKLVREQKRRKEIEKKQHDVFKAKSINKALAKTEQEIAENAAKRKKEKFLKKMTGRQKLGGGEFKDEEEPFLLQEELPDSLRKLKPQGHVLNDRLASLQKRNILPIGGPKNKNKLKTKLKRKFVEKRLVQEVKKGSRVM</sequence>
<dbReference type="PANTHER" id="PTHR14211">
    <property type="entry name" value="GLIOMA SUPPRESSOR CANDIDATE REGION GENE 2"/>
    <property type="match status" value="1"/>
</dbReference>
<accession>A0AA36DR47</accession>
<dbReference type="GO" id="GO:0000027">
    <property type="term" value="P:ribosomal large subunit assembly"/>
    <property type="evidence" value="ECO:0007669"/>
    <property type="project" value="UniProtKB-UniRule"/>
</dbReference>
<gene>
    <name evidence="8" type="ORF">CYNAS_LOCUS3418</name>
</gene>
<evidence type="ECO:0000256" key="3">
    <source>
        <dbReference type="ARBA" id="ARBA00022517"/>
    </source>
</evidence>
<dbReference type="PIRSF" id="PIRSF017302">
    <property type="entry name" value="Gltscr2"/>
    <property type="match status" value="1"/>
</dbReference>
<evidence type="ECO:0000256" key="6">
    <source>
        <dbReference type="SAM" id="Coils"/>
    </source>
</evidence>
<comment type="function">
    <text evidence="5">May play a role in ribosome biogenesis.</text>
</comment>
<keyword evidence="4 5" id="KW-0539">Nucleus</keyword>
<evidence type="ECO:0000313" key="9">
    <source>
        <dbReference type="Proteomes" id="UP001176961"/>
    </source>
</evidence>